<dbReference type="GO" id="GO:0006355">
    <property type="term" value="P:regulation of DNA-templated transcription"/>
    <property type="evidence" value="ECO:0007669"/>
    <property type="project" value="InterPro"/>
</dbReference>
<dbReference type="InterPro" id="IPR013321">
    <property type="entry name" value="Arc_rbn_hlx_hlx"/>
</dbReference>
<comment type="caution">
    <text evidence="1">The sequence shown here is derived from an EMBL/GenBank/DDBJ whole genome shotgun (WGS) entry which is preliminary data.</text>
</comment>
<sequence>MDNATAPITFHMNAELAANFEKGCQKLGLTTSEAFTIFATKVARERRIPFEIAVDPFYSKQNIARLKKSIAQMEATGDAVGEVDVRDALCCNLYVSIQRRHSRHLGK</sequence>
<dbReference type="Pfam" id="PF04221">
    <property type="entry name" value="RelB"/>
    <property type="match status" value="1"/>
</dbReference>
<dbReference type="InterPro" id="IPR007337">
    <property type="entry name" value="RelB/DinJ"/>
</dbReference>
<reference evidence="1" key="1">
    <citation type="submission" date="2019-08" db="EMBL/GenBank/DDBJ databases">
        <authorList>
            <person name="Kucharzyk K."/>
            <person name="Murdoch R.W."/>
            <person name="Higgins S."/>
            <person name="Loffler F."/>
        </authorList>
    </citation>
    <scope>NUCLEOTIDE SEQUENCE</scope>
</reference>
<evidence type="ECO:0000313" key="1">
    <source>
        <dbReference type="EMBL" id="MPM28736.1"/>
    </source>
</evidence>
<dbReference type="AlphaFoldDB" id="A0A644YJS7"/>
<proteinExistence type="predicted"/>
<dbReference type="EMBL" id="VSSQ01005334">
    <property type="protein sequence ID" value="MPM28736.1"/>
    <property type="molecule type" value="Genomic_DNA"/>
</dbReference>
<dbReference type="Gene3D" id="1.10.1220.10">
    <property type="entry name" value="Met repressor-like"/>
    <property type="match status" value="1"/>
</dbReference>
<accession>A0A644YJS7</accession>
<name>A0A644YJS7_9ZZZZ</name>
<protein>
    <recommendedName>
        <fullName evidence="2">RelB antitoxin</fullName>
    </recommendedName>
</protein>
<organism evidence="1">
    <name type="scientific">bioreactor metagenome</name>
    <dbReference type="NCBI Taxonomy" id="1076179"/>
    <lineage>
        <taxon>unclassified sequences</taxon>
        <taxon>metagenomes</taxon>
        <taxon>ecological metagenomes</taxon>
    </lineage>
</organism>
<gene>
    <name evidence="1" type="ORF">SDC9_75264</name>
</gene>
<evidence type="ECO:0008006" key="2">
    <source>
        <dbReference type="Google" id="ProtNLM"/>
    </source>
</evidence>